<name>Q1YS68_9GAMM</name>
<dbReference type="Pfam" id="PF07859">
    <property type="entry name" value="Abhydrolase_3"/>
    <property type="match status" value="1"/>
</dbReference>
<organism evidence="4 5">
    <name type="scientific">gamma proteobacterium HTCC2207</name>
    <dbReference type="NCBI Taxonomy" id="314287"/>
    <lineage>
        <taxon>Bacteria</taxon>
        <taxon>Pseudomonadati</taxon>
        <taxon>Pseudomonadota</taxon>
        <taxon>Gammaproteobacteria</taxon>
        <taxon>Cellvibrionales</taxon>
        <taxon>Porticoccaceae</taxon>
        <taxon>SAR92 clade</taxon>
    </lineage>
</organism>
<dbReference type="SUPFAM" id="SSF53474">
    <property type="entry name" value="alpha/beta-Hydrolases"/>
    <property type="match status" value="1"/>
</dbReference>
<accession>Q1YS68</accession>
<dbReference type="InterPro" id="IPR050300">
    <property type="entry name" value="GDXG_lipolytic_enzyme"/>
</dbReference>
<proteinExistence type="inferred from homology"/>
<evidence type="ECO:0000256" key="1">
    <source>
        <dbReference type="ARBA" id="ARBA00010515"/>
    </source>
</evidence>
<comment type="similarity">
    <text evidence="1">Belongs to the 'GDXG' lipolytic enzyme family.</text>
</comment>
<keyword evidence="5" id="KW-1185">Reference proteome</keyword>
<dbReference type="PANTHER" id="PTHR48081:SF8">
    <property type="entry name" value="ALPHA_BETA HYDROLASE FOLD-3 DOMAIN-CONTAINING PROTEIN-RELATED"/>
    <property type="match status" value="1"/>
</dbReference>
<feature type="domain" description="Alpha/beta hydrolase fold-3" evidence="3">
    <location>
        <begin position="92"/>
        <end position="297"/>
    </location>
</feature>
<dbReference type="InterPro" id="IPR029058">
    <property type="entry name" value="AB_hydrolase_fold"/>
</dbReference>
<dbReference type="STRING" id="314287.GB2207_04342"/>
<dbReference type="GO" id="GO:0016787">
    <property type="term" value="F:hydrolase activity"/>
    <property type="evidence" value="ECO:0007669"/>
    <property type="project" value="UniProtKB-KW"/>
</dbReference>
<dbReference type="InterPro" id="IPR013094">
    <property type="entry name" value="AB_hydrolase_3"/>
</dbReference>
<dbReference type="eggNOG" id="COG0657">
    <property type="taxonomic scope" value="Bacteria"/>
</dbReference>
<keyword evidence="2" id="KW-0378">Hydrolase</keyword>
<reference evidence="4 5" key="1">
    <citation type="submission" date="2006-03" db="EMBL/GenBank/DDBJ databases">
        <authorList>
            <person name="Giovannoni S.J."/>
            <person name="Cho J.-C."/>
            <person name="Ferriera S."/>
            <person name="Johnson J."/>
            <person name="Kravitz S."/>
            <person name="Halpern A."/>
            <person name="Remington K."/>
            <person name="Beeson K."/>
            <person name="Tran B."/>
            <person name="Rogers Y.-H."/>
            <person name="Friedman R."/>
            <person name="Venter J.C."/>
        </authorList>
    </citation>
    <scope>NUCLEOTIDE SEQUENCE [LARGE SCALE GENOMIC DNA]</scope>
    <source>
        <strain evidence="4 5">HTCC2207</strain>
    </source>
</reference>
<dbReference type="Gene3D" id="3.40.50.1820">
    <property type="entry name" value="alpha/beta hydrolase"/>
    <property type="match status" value="1"/>
</dbReference>
<evidence type="ECO:0000256" key="2">
    <source>
        <dbReference type="ARBA" id="ARBA00022801"/>
    </source>
</evidence>
<evidence type="ECO:0000313" key="4">
    <source>
        <dbReference type="EMBL" id="EAS46827.1"/>
    </source>
</evidence>
<evidence type="ECO:0000313" key="5">
    <source>
        <dbReference type="Proteomes" id="UP000005555"/>
    </source>
</evidence>
<dbReference type="FunFam" id="3.40.50.1820:FF:000089">
    <property type="entry name" value="Alpha/beta hydrolase"/>
    <property type="match status" value="1"/>
</dbReference>
<sequence length="325" mass="35070">MLLIKIKIKKRKDKTMPLESATAAILAHIAAEAGPELYDMAVTESREMYREMQPDLPEIVVYSVADTTIEGPAGPIPVRIYRPSAAPAPVHVHFHGGGWVIGDLDTHDRDCREICAGADCIVVAVDYRLAPEHIFPAAPEDCYAALCWATANKGLLGGLPGPVSVGGDSAGGNLAAAVALMARDRNGPAIAMQLLIYPVIDATMESESYRDNADGYLLSRTMMAWFWDLYCPDVDLRADPLASPITAEDLSTLPPALMMTAEFDPLRDEGEAYAQRLKAAGVEVEVRRFDGLVHGFFSQAGIIEAAREGVDLAVKALRKAHNRAS</sequence>
<dbReference type="AlphaFoldDB" id="Q1YS68"/>
<comment type="caution">
    <text evidence="4">The sequence shown here is derived from an EMBL/GenBank/DDBJ whole genome shotgun (WGS) entry which is preliminary data.</text>
</comment>
<dbReference type="PANTHER" id="PTHR48081">
    <property type="entry name" value="AB HYDROLASE SUPERFAMILY PROTEIN C4A8.06C"/>
    <property type="match status" value="1"/>
</dbReference>
<dbReference type="EMBL" id="AAPI01000004">
    <property type="protein sequence ID" value="EAS46827.1"/>
    <property type="molecule type" value="Genomic_DNA"/>
</dbReference>
<protein>
    <submittedName>
        <fullName evidence="4">Esterase/lipase/thioesterase</fullName>
    </submittedName>
</protein>
<dbReference type="Proteomes" id="UP000005555">
    <property type="component" value="Unassembled WGS sequence"/>
</dbReference>
<evidence type="ECO:0000259" key="3">
    <source>
        <dbReference type="Pfam" id="PF07859"/>
    </source>
</evidence>
<gene>
    <name evidence="4" type="ORF">GB2207_04342</name>
</gene>
<dbReference type="HOGENOM" id="CLU_012494_6_4_6"/>
<dbReference type="ESTHER" id="9gamm-q1ys68">
    <property type="family name" value="Hormone-sensitive_lipase_like"/>
</dbReference>